<dbReference type="RefSeq" id="WP_154548844.1">
    <property type="nucleotide sequence ID" value="NZ_VUMX01000015.1"/>
</dbReference>
<keyword evidence="4 5" id="KW-0234">DNA repair</keyword>
<dbReference type="OrthoDB" id="9794313at2"/>
<dbReference type="Gene3D" id="3.10.300.10">
    <property type="entry name" value="Methylpurine-DNA glycosylase (MPG)"/>
    <property type="match status" value="1"/>
</dbReference>
<evidence type="ECO:0000256" key="4">
    <source>
        <dbReference type="ARBA" id="ARBA00023204"/>
    </source>
</evidence>
<keyword evidence="2 5" id="KW-0227">DNA damage</keyword>
<dbReference type="Proteomes" id="UP000438120">
    <property type="component" value="Unassembled WGS sequence"/>
</dbReference>
<dbReference type="GO" id="GO:0003905">
    <property type="term" value="F:alkylbase DNA N-glycosylase activity"/>
    <property type="evidence" value="ECO:0007669"/>
    <property type="project" value="InterPro"/>
</dbReference>
<dbReference type="EC" id="3.2.2.-" evidence="5"/>
<dbReference type="GO" id="GO:0003677">
    <property type="term" value="F:DNA binding"/>
    <property type="evidence" value="ECO:0007669"/>
    <property type="project" value="InterPro"/>
</dbReference>
<dbReference type="InterPro" id="IPR011034">
    <property type="entry name" value="Formyl_transferase-like_C_sf"/>
</dbReference>
<dbReference type="InterPro" id="IPR003180">
    <property type="entry name" value="MPG"/>
</dbReference>
<evidence type="ECO:0000256" key="1">
    <source>
        <dbReference type="ARBA" id="ARBA00009232"/>
    </source>
</evidence>
<keyword evidence="7" id="KW-1185">Reference proteome</keyword>
<protein>
    <recommendedName>
        <fullName evidence="5">Putative 3-methyladenine DNA glycosylase</fullName>
        <ecNumber evidence="5">3.2.2.-</ecNumber>
    </recommendedName>
</protein>
<dbReference type="SUPFAM" id="SSF50486">
    <property type="entry name" value="FMT C-terminal domain-like"/>
    <property type="match status" value="1"/>
</dbReference>
<dbReference type="InterPro" id="IPR036995">
    <property type="entry name" value="MPG_sf"/>
</dbReference>
<proteinExistence type="inferred from homology"/>
<sequence>MNYQDYFSSMPTANLAKDLLGRPFSYFDGQERLGGYIVEAEAYLGKQDRAAHSYAGRRSQANEGLYGPPGTIYIYSQRQYFFFDVATQAKDEPQGILIRAIEPAFGLERMIQNRGKDGVLLTNGPAKLMLALGVNSRAWDCQPLDQSPFAIDLDPRKRKAAKQLIAAPRIGINQSDPFWASQPLRFFVAGNPYVSDMKKRDYDPNRGWL</sequence>
<evidence type="ECO:0000313" key="6">
    <source>
        <dbReference type="EMBL" id="MST87243.1"/>
    </source>
</evidence>
<dbReference type="AlphaFoldDB" id="A0A6A8MEN4"/>
<evidence type="ECO:0000256" key="2">
    <source>
        <dbReference type="ARBA" id="ARBA00022763"/>
    </source>
</evidence>
<dbReference type="PANTHER" id="PTHR10429">
    <property type="entry name" value="DNA-3-METHYLADENINE GLYCOSYLASE"/>
    <property type="match status" value="1"/>
</dbReference>
<reference evidence="6 7" key="1">
    <citation type="submission" date="2019-08" db="EMBL/GenBank/DDBJ databases">
        <title>In-depth cultivation of the pig gut microbiome towards novel bacterial diversity and tailored functional studies.</title>
        <authorList>
            <person name="Wylensek D."/>
            <person name="Hitch T.C.A."/>
            <person name="Clavel T."/>
        </authorList>
    </citation>
    <scope>NUCLEOTIDE SEQUENCE [LARGE SCALE GENOMIC DNA]</scope>
    <source>
        <strain evidence="6 7">Bifido-178-WT-2B</strain>
    </source>
</reference>
<accession>A0A6A8MEN4</accession>
<dbReference type="NCBIfam" id="TIGR00567">
    <property type="entry name" value="3mg"/>
    <property type="match status" value="1"/>
</dbReference>
<evidence type="ECO:0000256" key="5">
    <source>
        <dbReference type="HAMAP-Rule" id="MF_00527"/>
    </source>
</evidence>
<dbReference type="HAMAP" id="MF_00527">
    <property type="entry name" value="3MGH"/>
    <property type="match status" value="1"/>
</dbReference>
<evidence type="ECO:0000256" key="3">
    <source>
        <dbReference type="ARBA" id="ARBA00022801"/>
    </source>
</evidence>
<comment type="similarity">
    <text evidence="1 5">Belongs to the DNA glycosylase MPG family.</text>
</comment>
<evidence type="ECO:0000313" key="7">
    <source>
        <dbReference type="Proteomes" id="UP000438120"/>
    </source>
</evidence>
<organism evidence="6 7">
    <name type="scientific">Lactobacillus porci</name>
    <dbReference type="NCBI Taxonomy" id="2012477"/>
    <lineage>
        <taxon>Bacteria</taxon>
        <taxon>Bacillati</taxon>
        <taxon>Bacillota</taxon>
        <taxon>Bacilli</taxon>
        <taxon>Lactobacillales</taxon>
        <taxon>Lactobacillaceae</taxon>
        <taxon>Lactobacillus</taxon>
    </lineage>
</organism>
<comment type="caution">
    <text evidence="6">The sequence shown here is derived from an EMBL/GenBank/DDBJ whole genome shotgun (WGS) entry which is preliminary data.</text>
</comment>
<gene>
    <name evidence="6" type="ORF">FYJ62_06245</name>
</gene>
<dbReference type="EMBL" id="VUMX01000015">
    <property type="protein sequence ID" value="MST87243.1"/>
    <property type="molecule type" value="Genomic_DNA"/>
</dbReference>
<dbReference type="CDD" id="cd00540">
    <property type="entry name" value="AAG"/>
    <property type="match status" value="1"/>
</dbReference>
<keyword evidence="3 5" id="KW-0378">Hydrolase</keyword>
<dbReference type="Pfam" id="PF02245">
    <property type="entry name" value="Pur_DNA_glyco"/>
    <property type="match status" value="1"/>
</dbReference>
<dbReference type="PANTHER" id="PTHR10429:SF0">
    <property type="entry name" value="DNA-3-METHYLADENINE GLYCOSYLASE"/>
    <property type="match status" value="1"/>
</dbReference>
<dbReference type="GO" id="GO:0006284">
    <property type="term" value="P:base-excision repair"/>
    <property type="evidence" value="ECO:0007669"/>
    <property type="project" value="InterPro"/>
</dbReference>
<name>A0A6A8MEN4_9LACO</name>